<proteinExistence type="predicted"/>
<dbReference type="Proteomes" id="UP001610334">
    <property type="component" value="Unassembled WGS sequence"/>
</dbReference>
<gene>
    <name evidence="1" type="ORF">BJX63DRAFT_406681</name>
</gene>
<name>A0ABR4H128_9EURO</name>
<organism evidence="1 2">
    <name type="scientific">Aspergillus granulosus</name>
    <dbReference type="NCBI Taxonomy" id="176169"/>
    <lineage>
        <taxon>Eukaryota</taxon>
        <taxon>Fungi</taxon>
        <taxon>Dikarya</taxon>
        <taxon>Ascomycota</taxon>
        <taxon>Pezizomycotina</taxon>
        <taxon>Eurotiomycetes</taxon>
        <taxon>Eurotiomycetidae</taxon>
        <taxon>Eurotiales</taxon>
        <taxon>Aspergillaceae</taxon>
        <taxon>Aspergillus</taxon>
        <taxon>Aspergillus subgen. Nidulantes</taxon>
    </lineage>
</organism>
<protein>
    <recommendedName>
        <fullName evidence="3">F-box domain-containing protein</fullName>
    </recommendedName>
</protein>
<evidence type="ECO:0008006" key="3">
    <source>
        <dbReference type="Google" id="ProtNLM"/>
    </source>
</evidence>
<keyword evidence="2" id="KW-1185">Reference proteome</keyword>
<comment type="caution">
    <text evidence="1">The sequence shown here is derived from an EMBL/GenBank/DDBJ whole genome shotgun (WGS) entry which is preliminary data.</text>
</comment>
<evidence type="ECO:0000313" key="2">
    <source>
        <dbReference type="Proteomes" id="UP001610334"/>
    </source>
</evidence>
<evidence type="ECO:0000313" key="1">
    <source>
        <dbReference type="EMBL" id="KAL2809132.1"/>
    </source>
</evidence>
<dbReference type="EMBL" id="JBFXLT010000095">
    <property type="protein sequence ID" value="KAL2809132.1"/>
    <property type="molecule type" value="Genomic_DNA"/>
</dbReference>
<sequence length="527" mass="60622">MSLLTSRRRIKMDVHNLPLEIWLHIGTHVIQQRQLTLRSLSESCRSFHAWFTPLLFSSLRFRSFEEITSPAFVDLAPTRNLRHVESLKIQAGYDYARGRPPKEEAALYARFNRHLMRLLENMPSLVSFTLGMPGPWKTFQEEEDGNSFVPLFSDVVQTLQLRCTKLQHLTICVGDIPSLEIEHDDSLCFDWHRDIHRLVKFGNLRSLTLVGEFVCPASADAVVSTLLASPGFCDLSLDDNDLHLSGICTQYADSGGEPLSLKRLRYRAVPGHPNDAWPVLHKLTDLQKLEWMDMDIYRSWNGPDDGLARREPIYQALADPAQFSSLRRLSVDCLDDALFTTIQRVGQSLEFPPFFLSELFFQGVDCQGAVKGGFNIHPKKREYWPTRFALGLNARPESTTEFRRGLTHEISTWKGLQLLHLCLDMDRSHLVELTDSLGTSLRELYITDDFHSYGEGSFAEDDEYGSELDLAERICAKSRIAYLVLYSDYFRVVRQVGEEVRLEYIDLYSSEAEEAEIFMMYRERMEI</sequence>
<accession>A0ABR4H128</accession>
<reference evidence="1 2" key="1">
    <citation type="submission" date="2024-07" db="EMBL/GenBank/DDBJ databases">
        <title>Section-level genome sequencing and comparative genomics of Aspergillus sections Usti and Cavernicolus.</title>
        <authorList>
            <consortium name="Lawrence Berkeley National Laboratory"/>
            <person name="Nybo J.L."/>
            <person name="Vesth T.C."/>
            <person name="Theobald S."/>
            <person name="Frisvad J.C."/>
            <person name="Larsen T.O."/>
            <person name="Kjaerboelling I."/>
            <person name="Rothschild-Mancinelli K."/>
            <person name="Lyhne E.K."/>
            <person name="Kogle M.E."/>
            <person name="Barry K."/>
            <person name="Clum A."/>
            <person name="Na H."/>
            <person name="Ledsgaard L."/>
            <person name="Lin J."/>
            <person name="Lipzen A."/>
            <person name="Kuo A."/>
            <person name="Riley R."/>
            <person name="Mondo S."/>
            <person name="Labutti K."/>
            <person name="Haridas S."/>
            <person name="Pangalinan J."/>
            <person name="Salamov A.A."/>
            <person name="Simmons B.A."/>
            <person name="Magnuson J.K."/>
            <person name="Chen J."/>
            <person name="Drula E."/>
            <person name="Henrissat B."/>
            <person name="Wiebenga A."/>
            <person name="Lubbers R.J."/>
            <person name="Gomes A.C."/>
            <person name="Makela M.R."/>
            <person name="Stajich J."/>
            <person name="Grigoriev I.V."/>
            <person name="Mortensen U.H."/>
            <person name="De Vries R.P."/>
            <person name="Baker S.E."/>
            <person name="Andersen M.R."/>
        </authorList>
    </citation>
    <scope>NUCLEOTIDE SEQUENCE [LARGE SCALE GENOMIC DNA]</scope>
    <source>
        <strain evidence="1 2">CBS 588.65</strain>
    </source>
</reference>